<sequence length="481" mass="54974">MPALSVIVPIYDVEPYLAACLESLACQTWRDIEVVMVDDGSPDAGAEIAARFAERDGRFLLVRQANAGLGAARNTGLRAASGELFAFVDSDDMLPPYALETMAAALAESGSDLVTGNVHRFNGRGAWQSNMHRDAFAERLTRTHVTGAQILLRDRLVTNKLWRRAFWDEHGLRFPEGVLYEDTSVALPAHFLAETVDVLTRPIYLWRERDGDSLSITQDRAHVRGVEDRFASVRAVRDFLLTTGRAAHVPAWDLTVLDGDLPVFLPALERGGEDFRQCFLDLACDYLDAAGPKVFARLPAQRRARWRLVRERRLPELLELLEWERTASPDAKAVRRLGRHHLDVPVPLPSRVTRLRRELEPRQRIDDVRWEGGRLHVRGRVTLRYLSPRERRHQYVFAWFVRRDTGRRLRVPVTVFPADSLVSREEQDWCGFALSVDADELTAGTDWHVDLWVVHRGMLRRDRLRRHGPVETPIDHHETRP</sequence>
<dbReference type="SUPFAM" id="SSF53448">
    <property type="entry name" value="Nucleotide-diphospho-sugar transferases"/>
    <property type="match status" value="1"/>
</dbReference>
<dbReference type="Proteomes" id="UP001597024">
    <property type="component" value="Unassembled WGS sequence"/>
</dbReference>
<keyword evidence="3" id="KW-1185">Reference proteome</keyword>
<dbReference type="PANTHER" id="PTHR22916:SF3">
    <property type="entry name" value="UDP-GLCNAC:BETAGAL BETA-1,3-N-ACETYLGLUCOSAMINYLTRANSFERASE-LIKE PROTEIN 1"/>
    <property type="match status" value="1"/>
</dbReference>
<dbReference type="PANTHER" id="PTHR22916">
    <property type="entry name" value="GLYCOSYLTRANSFERASE"/>
    <property type="match status" value="1"/>
</dbReference>
<protein>
    <submittedName>
        <fullName evidence="2">Glycosyltransferase family 2 protein</fullName>
    </submittedName>
</protein>
<evidence type="ECO:0000313" key="2">
    <source>
        <dbReference type="EMBL" id="MFD0888667.1"/>
    </source>
</evidence>
<dbReference type="Gene3D" id="3.90.550.10">
    <property type="entry name" value="Spore Coat Polysaccharide Biosynthesis Protein SpsA, Chain A"/>
    <property type="match status" value="1"/>
</dbReference>
<feature type="non-terminal residue" evidence="2">
    <location>
        <position position="481"/>
    </location>
</feature>
<organism evidence="2 3">
    <name type="scientific">Streptosporangium algeriense</name>
    <dbReference type="NCBI Taxonomy" id="1682748"/>
    <lineage>
        <taxon>Bacteria</taxon>
        <taxon>Bacillati</taxon>
        <taxon>Actinomycetota</taxon>
        <taxon>Actinomycetes</taxon>
        <taxon>Streptosporangiales</taxon>
        <taxon>Streptosporangiaceae</taxon>
        <taxon>Streptosporangium</taxon>
    </lineage>
</organism>
<proteinExistence type="predicted"/>
<evidence type="ECO:0000313" key="3">
    <source>
        <dbReference type="Proteomes" id="UP001597024"/>
    </source>
</evidence>
<dbReference type="EMBL" id="JBHTHX010001437">
    <property type="protein sequence ID" value="MFD0888667.1"/>
    <property type="molecule type" value="Genomic_DNA"/>
</dbReference>
<reference evidence="3" key="1">
    <citation type="journal article" date="2019" name="Int. J. Syst. Evol. Microbiol.">
        <title>The Global Catalogue of Microorganisms (GCM) 10K type strain sequencing project: providing services to taxonomists for standard genome sequencing and annotation.</title>
        <authorList>
            <consortium name="The Broad Institute Genomics Platform"/>
            <consortium name="The Broad Institute Genome Sequencing Center for Infectious Disease"/>
            <person name="Wu L."/>
            <person name="Ma J."/>
        </authorList>
    </citation>
    <scope>NUCLEOTIDE SEQUENCE [LARGE SCALE GENOMIC DNA]</scope>
    <source>
        <strain evidence="3">CCUG 62974</strain>
    </source>
</reference>
<dbReference type="InterPro" id="IPR001173">
    <property type="entry name" value="Glyco_trans_2-like"/>
</dbReference>
<feature type="domain" description="Glycosyltransferase 2-like" evidence="1">
    <location>
        <begin position="5"/>
        <end position="134"/>
    </location>
</feature>
<dbReference type="InterPro" id="IPR029044">
    <property type="entry name" value="Nucleotide-diphossugar_trans"/>
</dbReference>
<name>A0ABW3E0V7_9ACTN</name>
<gene>
    <name evidence="2" type="ORF">ACFQ08_29375</name>
</gene>
<comment type="caution">
    <text evidence="2">The sequence shown here is derived from an EMBL/GenBank/DDBJ whole genome shotgun (WGS) entry which is preliminary data.</text>
</comment>
<evidence type="ECO:0000259" key="1">
    <source>
        <dbReference type="Pfam" id="PF00535"/>
    </source>
</evidence>
<accession>A0ABW3E0V7</accession>
<dbReference type="CDD" id="cd00761">
    <property type="entry name" value="Glyco_tranf_GTA_type"/>
    <property type="match status" value="1"/>
</dbReference>
<dbReference type="Pfam" id="PF00535">
    <property type="entry name" value="Glycos_transf_2"/>
    <property type="match status" value="1"/>
</dbReference>